<accession>A0AAV4F350</accession>
<proteinExistence type="predicted"/>
<evidence type="ECO:0000256" key="1">
    <source>
        <dbReference type="SAM" id="MobiDB-lite"/>
    </source>
</evidence>
<feature type="region of interest" description="Disordered" evidence="1">
    <location>
        <begin position="332"/>
        <end position="360"/>
    </location>
</feature>
<keyword evidence="5" id="KW-1185">Reference proteome</keyword>
<sequence>MSPLTISLSKVFFWSYFLPIQGAPNKLYGNELECHVSYKSLRDFRLVEDRTHCPPWCLTLKCLGHTFLPGNETFLPRQAVLPQVIVFPAINTGESAYRTLVMGNMGDTPITYDLTSSLVASPGQTVCGRSRCGTAVTNDPASDQKVFAVKPSKGILKSGYQVFTVRMTPKTVNSFTHDLLLRLNDNEKYDQTVHLCGSAESADVLLDGEGAMYFKPTCIGTSSTRTYGFKNVSRIPLRFQWKLQAEDKKFLCVEPDNGVIQPNQSLVQSWTFTPREQHKYVLKPTLTDQSYLEFGDVVVGSSASRRVNIYNNSNCNLHYRLIIEGLEDGMDAEQRADGRPGRQGGKEEKRRFTSCKGGSK</sequence>
<organism evidence="4 5">
    <name type="scientific">Elysia marginata</name>
    <dbReference type="NCBI Taxonomy" id="1093978"/>
    <lineage>
        <taxon>Eukaryota</taxon>
        <taxon>Metazoa</taxon>
        <taxon>Spiralia</taxon>
        <taxon>Lophotrochozoa</taxon>
        <taxon>Mollusca</taxon>
        <taxon>Gastropoda</taxon>
        <taxon>Heterobranchia</taxon>
        <taxon>Euthyneura</taxon>
        <taxon>Panpulmonata</taxon>
        <taxon>Sacoglossa</taxon>
        <taxon>Placobranchoidea</taxon>
        <taxon>Plakobranchidae</taxon>
        <taxon>Elysia</taxon>
    </lineage>
</organism>
<protein>
    <submittedName>
        <fullName evidence="4">Coiled-coil domain-containing protein 108-like</fullName>
    </submittedName>
</protein>
<gene>
    <name evidence="4" type="ORF">ElyMa_001982400</name>
</gene>
<evidence type="ECO:0000313" key="4">
    <source>
        <dbReference type="EMBL" id="GFR66876.1"/>
    </source>
</evidence>
<dbReference type="InterPro" id="IPR052614">
    <property type="entry name" value="CFAP65"/>
</dbReference>
<dbReference type="PANTHER" id="PTHR46127:SF1">
    <property type="entry name" value="CILIA- AND FLAGELLA-ASSOCIATED PROTEIN 65"/>
    <property type="match status" value="1"/>
</dbReference>
<dbReference type="Pfam" id="PF25248">
    <property type="entry name" value="Ig_CFAP65_8th"/>
    <property type="match status" value="1"/>
</dbReference>
<reference evidence="4 5" key="1">
    <citation type="journal article" date="2021" name="Elife">
        <title>Chloroplast acquisition without the gene transfer in kleptoplastic sea slugs, Plakobranchus ocellatus.</title>
        <authorList>
            <person name="Maeda T."/>
            <person name="Takahashi S."/>
            <person name="Yoshida T."/>
            <person name="Shimamura S."/>
            <person name="Takaki Y."/>
            <person name="Nagai Y."/>
            <person name="Toyoda A."/>
            <person name="Suzuki Y."/>
            <person name="Arimoto A."/>
            <person name="Ishii H."/>
            <person name="Satoh N."/>
            <person name="Nishiyama T."/>
            <person name="Hasebe M."/>
            <person name="Maruyama T."/>
            <person name="Minagawa J."/>
            <person name="Obokata J."/>
            <person name="Shigenobu S."/>
        </authorList>
    </citation>
    <scope>NUCLEOTIDE SEQUENCE [LARGE SCALE GENOMIC DNA]</scope>
</reference>
<feature type="domain" description="CFAP65 eight Ig-like" evidence="2">
    <location>
        <begin position="288"/>
        <end position="334"/>
    </location>
</feature>
<dbReference type="AlphaFoldDB" id="A0AAV4F350"/>
<dbReference type="InterPro" id="IPR057467">
    <property type="entry name" value="Ig_CFAP65_8th"/>
</dbReference>
<name>A0AAV4F350_9GAST</name>
<evidence type="ECO:0000259" key="2">
    <source>
        <dbReference type="Pfam" id="PF25248"/>
    </source>
</evidence>
<evidence type="ECO:0000259" key="3">
    <source>
        <dbReference type="Pfam" id="PF25249"/>
    </source>
</evidence>
<dbReference type="Pfam" id="PF25249">
    <property type="entry name" value="Ig_CFAP65_7th"/>
    <property type="match status" value="1"/>
</dbReference>
<feature type="domain" description="CFAP65 seventh Ig-like" evidence="3">
    <location>
        <begin position="209"/>
        <end position="280"/>
    </location>
</feature>
<comment type="caution">
    <text evidence="4">The sequence shown here is derived from an EMBL/GenBank/DDBJ whole genome shotgun (WGS) entry which is preliminary data.</text>
</comment>
<dbReference type="InterPro" id="IPR057470">
    <property type="entry name" value="Ig_CFAP65_7th"/>
</dbReference>
<dbReference type="Gene3D" id="2.60.40.10">
    <property type="entry name" value="Immunoglobulins"/>
    <property type="match status" value="3"/>
</dbReference>
<dbReference type="PANTHER" id="PTHR46127">
    <property type="entry name" value="CILIA- AND FLAGELLA-ASSOCIATED PROTEIN 65"/>
    <property type="match status" value="1"/>
</dbReference>
<dbReference type="InterPro" id="IPR013783">
    <property type="entry name" value="Ig-like_fold"/>
</dbReference>
<dbReference type="Proteomes" id="UP000762676">
    <property type="component" value="Unassembled WGS sequence"/>
</dbReference>
<feature type="compositionally biased region" description="Basic and acidic residues" evidence="1">
    <location>
        <begin position="332"/>
        <end position="351"/>
    </location>
</feature>
<evidence type="ECO:0000313" key="5">
    <source>
        <dbReference type="Proteomes" id="UP000762676"/>
    </source>
</evidence>
<dbReference type="EMBL" id="BMAT01004029">
    <property type="protein sequence ID" value="GFR66876.1"/>
    <property type="molecule type" value="Genomic_DNA"/>
</dbReference>